<dbReference type="Gene3D" id="3.90.1150.10">
    <property type="entry name" value="Aspartate Aminotransferase, domain 1"/>
    <property type="match status" value="1"/>
</dbReference>
<accession>A0ABT8F3F6</accession>
<proteinExistence type="inferred from homology"/>
<evidence type="ECO:0000256" key="1">
    <source>
        <dbReference type="ARBA" id="ARBA00022898"/>
    </source>
</evidence>
<dbReference type="EC" id="2.6.1.-" evidence="4"/>
<keyword evidence="4" id="KW-0032">Aminotransferase</keyword>
<dbReference type="InterPro" id="IPR000653">
    <property type="entry name" value="DegT/StrS_aminotransferase"/>
</dbReference>
<dbReference type="Pfam" id="PF01041">
    <property type="entry name" value="DegT_DnrJ_EryC1"/>
    <property type="match status" value="1"/>
</dbReference>
<gene>
    <name evidence="4" type="ORF">QWY31_05360</name>
</gene>
<dbReference type="InterPro" id="IPR015424">
    <property type="entry name" value="PyrdxlP-dep_Trfase"/>
</dbReference>
<dbReference type="Proteomes" id="UP001168552">
    <property type="component" value="Unassembled WGS sequence"/>
</dbReference>
<dbReference type="InterPro" id="IPR015421">
    <property type="entry name" value="PyrdxlP-dep_Trfase_major"/>
</dbReference>
<evidence type="ECO:0000313" key="4">
    <source>
        <dbReference type="EMBL" id="MDN4164918.1"/>
    </source>
</evidence>
<keyword evidence="5" id="KW-1185">Reference proteome</keyword>
<comment type="caution">
    <text evidence="4">The sequence shown here is derived from an EMBL/GenBank/DDBJ whole genome shotgun (WGS) entry which is preliminary data.</text>
</comment>
<protein>
    <submittedName>
        <fullName evidence="4">DegT/DnrJ/EryC1/StrS family aminotransferase</fullName>
        <ecNumber evidence="4">2.6.1.-</ecNumber>
    </submittedName>
</protein>
<dbReference type="CDD" id="cd00616">
    <property type="entry name" value="AHBA_syn"/>
    <property type="match status" value="1"/>
</dbReference>
<dbReference type="PANTHER" id="PTHR30244:SF36">
    <property type="entry name" value="3-OXO-GLUCOSE-6-PHOSPHATE:GLUTAMATE AMINOTRANSFERASE"/>
    <property type="match status" value="1"/>
</dbReference>
<evidence type="ECO:0000313" key="5">
    <source>
        <dbReference type="Proteomes" id="UP001168552"/>
    </source>
</evidence>
<dbReference type="PANTHER" id="PTHR30244">
    <property type="entry name" value="TRANSAMINASE"/>
    <property type="match status" value="1"/>
</dbReference>
<evidence type="ECO:0000256" key="3">
    <source>
        <dbReference type="RuleBase" id="RU004508"/>
    </source>
</evidence>
<dbReference type="SUPFAM" id="SSF53383">
    <property type="entry name" value="PLP-dependent transferases"/>
    <property type="match status" value="1"/>
</dbReference>
<reference evidence="4" key="1">
    <citation type="submission" date="2023-06" db="EMBL/GenBank/DDBJ databases">
        <title>Cytophagales bacterium Strain LB-30, isolated from soil.</title>
        <authorList>
            <person name="Liu B."/>
        </authorList>
    </citation>
    <scope>NUCLEOTIDE SEQUENCE</scope>
    <source>
        <strain evidence="4">LB-30</strain>
    </source>
</reference>
<dbReference type="PIRSF" id="PIRSF000390">
    <property type="entry name" value="PLP_StrS"/>
    <property type="match status" value="1"/>
</dbReference>
<keyword evidence="4" id="KW-0808">Transferase</keyword>
<name>A0ABT8F3F6_9BACT</name>
<organism evidence="4 5">
    <name type="scientific">Shiella aurantiaca</name>
    <dbReference type="NCBI Taxonomy" id="3058365"/>
    <lineage>
        <taxon>Bacteria</taxon>
        <taxon>Pseudomonadati</taxon>
        <taxon>Bacteroidota</taxon>
        <taxon>Cytophagia</taxon>
        <taxon>Cytophagales</taxon>
        <taxon>Shiellaceae</taxon>
        <taxon>Shiella</taxon>
    </lineage>
</organism>
<dbReference type="EMBL" id="JAUHJS010000002">
    <property type="protein sequence ID" value="MDN4164918.1"/>
    <property type="molecule type" value="Genomic_DNA"/>
</dbReference>
<evidence type="ECO:0000256" key="2">
    <source>
        <dbReference type="ARBA" id="ARBA00037999"/>
    </source>
</evidence>
<dbReference type="InterPro" id="IPR015422">
    <property type="entry name" value="PyrdxlP-dep_Trfase_small"/>
</dbReference>
<dbReference type="GO" id="GO:0008483">
    <property type="term" value="F:transaminase activity"/>
    <property type="evidence" value="ECO:0007669"/>
    <property type="project" value="UniProtKB-KW"/>
</dbReference>
<dbReference type="Gene3D" id="3.40.640.10">
    <property type="entry name" value="Type I PLP-dependent aspartate aminotransferase-like (Major domain)"/>
    <property type="match status" value="1"/>
</dbReference>
<sequence>MQIPFVDLKEQYQSLKPAIDAAIHQCLDTTSFVGGPLVATFEKAFASYLGVGHCIGCANGTDSLEIIMKALGIGAGDEVIVPACSWISTSETVTAVGAKVVFADILPEYYTIDPADIERKITARTKAIIPVHLYGLPASMPEIVEIANKNGIHVIEDCAQSHGAAVEGKMVGTFGIAASFSFYPGKNLGAYGDAGAMVTNDAQLARTLRMIANHGQEGKHNHQIEGRNSRLDSMQAAILSVKLPHLPEWTAKRQANAAYYEKALGTMVQTPKAPKGYSHVYHVYEIQVPNREEMISKLEQAGIQTAIHYPTPMPFMPAYAHYGHKRSDFPVAAAQMDRILSLPMYPELKPEQIDYVAEQIRKSLKA</sequence>
<dbReference type="RefSeq" id="WP_320003442.1">
    <property type="nucleotide sequence ID" value="NZ_JAUHJS010000002.1"/>
</dbReference>
<comment type="similarity">
    <text evidence="2 3">Belongs to the DegT/DnrJ/EryC1 family.</text>
</comment>
<keyword evidence="1 3" id="KW-0663">Pyridoxal phosphate</keyword>